<dbReference type="Proteomes" id="UP000256488">
    <property type="component" value="Unassembled WGS sequence"/>
</dbReference>
<proteinExistence type="predicted"/>
<dbReference type="Pfam" id="PF11667">
    <property type="entry name" value="DUF3267"/>
    <property type="match status" value="1"/>
</dbReference>
<protein>
    <recommendedName>
        <fullName evidence="4">Zincin peptidase</fullName>
    </recommendedName>
</protein>
<feature type="transmembrane region" description="Helical" evidence="1">
    <location>
        <begin position="52"/>
        <end position="72"/>
    </location>
</feature>
<reference evidence="2 3" key="1">
    <citation type="submission" date="2017-05" db="EMBL/GenBank/DDBJ databases">
        <title>Virgibacillus sp. AK90 isolated from a saltern of Kakinada, India.</title>
        <authorList>
            <person name="Gupta V."/>
            <person name="Sidhu C."/>
            <person name="Korpole S."/>
            <person name="Pinnaka A.K."/>
        </authorList>
    </citation>
    <scope>NUCLEOTIDE SEQUENCE [LARGE SCALE GENOMIC DNA]</scope>
    <source>
        <strain evidence="2 3">AK90</strain>
    </source>
</reference>
<keyword evidence="1" id="KW-0472">Membrane</keyword>
<dbReference type="AlphaFoldDB" id="A0A3E0WJB0"/>
<evidence type="ECO:0000313" key="3">
    <source>
        <dbReference type="Proteomes" id="UP000256488"/>
    </source>
</evidence>
<evidence type="ECO:0000313" key="2">
    <source>
        <dbReference type="EMBL" id="RFA33062.1"/>
    </source>
</evidence>
<accession>A0A3E0WJB0</accession>
<gene>
    <name evidence="2" type="ORF">CAI16_15960</name>
</gene>
<evidence type="ECO:0000256" key="1">
    <source>
        <dbReference type="SAM" id="Phobius"/>
    </source>
</evidence>
<organism evidence="2 3">
    <name type="scientific">Virgibacillus dokdonensis</name>
    <dbReference type="NCBI Taxonomy" id="302167"/>
    <lineage>
        <taxon>Bacteria</taxon>
        <taxon>Bacillati</taxon>
        <taxon>Bacillota</taxon>
        <taxon>Bacilli</taxon>
        <taxon>Bacillales</taxon>
        <taxon>Bacillaceae</taxon>
        <taxon>Virgibacillus</taxon>
    </lineage>
</organism>
<dbReference type="EMBL" id="NFZX01000044">
    <property type="protein sequence ID" value="RFA33062.1"/>
    <property type="molecule type" value="Genomic_DNA"/>
</dbReference>
<sequence length="183" mass="20817">MKELLMKLYKELNILEDKKLYNKINLFSIAILIITTVAVLVAHTIIIGEVRLFFSLSTLVWVLGVTLVSLPIHEFIHGIFFKAFSTSGKVKYGFTKGMLYATNPGQVYTKRQFMIIILAPFVINSILFCLLFIFGMESTAFWIVFILHTAGCAGDFWYIYEIIKNPNITHCEDTPVGAKFFVA</sequence>
<evidence type="ECO:0008006" key="4">
    <source>
        <dbReference type="Google" id="ProtNLM"/>
    </source>
</evidence>
<feature type="transmembrane region" description="Helical" evidence="1">
    <location>
        <begin position="113"/>
        <end position="134"/>
    </location>
</feature>
<feature type="transmembrane region" description="Helical" evidence="1">
    <location>
        <begin position="140"/>
        <end position="160"/>
    </location>
</feature>
<dbReference type="InterPro" id="IPR021683">
    <property type="entry name" value="DUF3267"/>
</dbReference>
<feature type="transmembrane region" description="Helical" evidence="1">
    <location>
        <begin position="24"/>
        <end position="46"/>
    </location>
</feature>
<keyword evidence="1" id="KW-1133">Transmembrane helix</keyword>
<name>A0A3E0WJB0_9BACI</name>
<keyword evidence="1" id="KW-0812">Transmembrane</keyword>
<comment type="caution">
    <text evidence="2">The sequence shown here is derived from an EMBL/GenBank/DDBJ whole genome shotgun (WGS) entry which is preliminary data.</text>
</comment>